<dbReference type="PANTHER" id="PTHR30136">
    <property type="entry name" value="HELIX-TURN-HELIX TRANSCRIPTIONAL REGULATOR, ICLR FAMILY"/>
    <property type="match status" value="1"/>
</dbReference>
<evidence type="ECO:0000259" key="4">
    <source>
        <dbReference type="PROSITE" id="PS51077"/>
    </source>
</evidence>
<evidence type="ECO:0000313" key="7">
    <source>
        <dbReference type="Proteomes" id="UP001596455"/>
    </source>
</evidence>
<keyword evidence="3" id="KW-0804">Transcription</keyword>
<accession>A0ABW2Q6F2</accession>
<dbReference type="SMART" id="SM00346">
    <property type="entry name" value="HTH_ICLR"/>
    <property type="match status" value="1"/>
</dbReference>
<evidence type="ECO:0000256" key="1">
    <source>
        <dbReference type="ARBA" id="ARBA00023015"/>
    </source>
</evidence>
<sequence length="259" mass="27615">MSVSTDRPARPVQSVDRALRVLEILVREEEASLGELAREIGVHKSTISRLVDVLSGHDLVEPPEGQGGYRLGIGCLRLAGATAGRLSVAAEAQPVCDRLAAELDETCNVAILSSGMAVNVCQAEGSTTIGTRNWIGQRTPAHATSNGKVLLAHLPEEELREMLTRRLERFTARTITAPAALRQELRQVREQGHAFAHEEFEEGLHAVAAPIHDHTGSVVAALSAAGPGYRLTEEELPRVRDAVVAGAAEVSRRLGGPAA</sequence>
<dbReference type="PANTHER" id="PTHR30136:SF24">
    <property type="entry name" value="HTH-TYPE TRANSCRIPTIONAL REPRESSOR ALLR"/>
    <property type="match status" value="1"/>
</dbReference>
<dbReference type="PROSITE" id="PS51077">
    <property type="entry name" value="HTH_ICLR"/>
    <property type="match status" value="1"/>
</dbReference>
<keyword evidence="1" id="KW-0805">Transcription regulation</keyword>
<feature type="domain" description="HTH iclR-type" evidence="4">
    <location>
        <begin position="12"/>
        <end position="73"/>
    </location>
</feature>
<evidence type="ECO:0000256" key="3">
    <source>
        <dbReference type="ARBA" id="ARBA00023163"/>
    </source>
</evidence>
<dbReference type="EMBL" id="JBHTCQ010000001">
    <property type="protein sequence ID" value="MFC7405086.1"/>
    <property type="molecule type" value="Genomic_DNA"/>
</dbReference>
<dbReference type="SUPFAM" id="SSF55781">
    <property type="entry name" value="GAF domain-like"/>
    <property type="match status" value="1"/>
</dbReference>
<dbReference type="RefSeq" id="WP_382393093.1">
    <property type="nucleotide sequence ID" value="NZ_JBHTCQ010000001.1"/>
</dbReference>
<evidence type="ECO:0000313" key="6">
    <source>
        <dbReference type="EMBL" id="MFC7405086.1"/>
    </source>
</evidence>
<dbReference type="Proteomes" id="UP001596455">
    <property type="component" value="Unassembled WGS sequence"/>
</dbReference>
<dbReference type="InterPro" id="IPR036388">
    <property type="entry name" value="WH-like_DNA-bd_sf"/>
</dbReference>
<comment type="caution">
    <text evidence="6">The sequence shown here is derived from an EMBL/GenBank/DDBJ whole genome shotgun (WGS) entry which is preliminary data.</text>
</comment>
<evidence type="ECO:0000259" key="5">
    <source>
        <dbReference type="PROSITE" id="PS51078"/>
    </source>
</evidence>
<dbReference type="SUPFAM" id="SSF46785">
    <property type="entry name" value="Winged helix' DNA-binding domain"/>
    <property type="match status" value="1"/>
</dbReference>
<gene>
    <name evidence="6" type="ORF">ACFQQL_08180</name>
</gene>
<dbReference type="Gene3D" id="3.30.450.40">
    <property type="match status" value="1"/>
</dbReference>
<evidence type="ECO:0000256" key="2">
    <source>
        <dbReference type="ARBA" id="ARBA00023125"/>
    </source>
</evidence>
<organism evidence="6 7">
    <name type="scientific">Georgenia alba</name>
    <dbReference type="NCBI Taxonomy" id="2233858"/>
    <lineage>
        <taxon>Bacteria</taxon>
        <taxon>Bacillati</taxon>
        <taxon>Actinomycetota</taxon>
        <taxon>Actinomycetes</taxon>
        <taxon>Micrococcales</taxon>
        <taxon>Bogoriellaceae</taxon>
        <taxon>Georgenia</taxon>
    </lineage>
</organism>
<proteinExistence type="predicted"/>
<dbReference type="PROSITE" id="PS51078">
    <property type="entry name" value="ICLR_ED"/>
    <property type="match status" value="1"/>
</dbReference>
<feature type="domain" description="IclR-ED" evidence="5">
    <location>
        <begin position="74"/>
        <end position="256"/>
    </location>
</feature>
<protein>
    <submittedName>
        <fullName evidence="6">IclR family transcriptional regulator</fullName>
    </submittedName>
</protein>
<dbReference type="Pfam" id="PF01614">
    <property type="entry name" value="IclR_C"/>
    <property type="match status" value="1"/>
</dbReference>
<dbReference type="InterPro" id="IPR005471">
    <property type="entry name" value="Tscrpt_reg_IclR_N"/>
</dbReference>
<dbReference type="InterPro" id="IPR014757">
    <property type="entry name" value="Tscrpt_reg_IclR_C"/>
</dbReference>
<keyword evidence="7" id="KW-1185">Reference proteome</keyword>
<dbReference type="Pfam" id="PF09339">
    <property type="entry name" value="HTH_IclR"/>
    <property type="match status" value="1"/>
</dbReference>
<name>A0ABW2Q6F2_9MICO</name>
<dbReference type="InterPro" id="IPR029016">
    <property type="entry name" value="GAF-like_dom_sf"/>
</dbReference>
<dbReference type="InterPro" id="IPR036390">
    <property type="entry name" value="WH_DNA-bd_sf"/>
</dbReference>
<dbReference type="InterPro" id="IPR050707">
    <property type="entry name" value="HTH_MetabolicPath_Reg"/>
</dbReference>
<keyword evidence="2" id="KW-0238">DNA-binding</keyword>
<reference evidence="7" key="1">
    <citation type="journal article" date="2019" name="Int. J. Syst. Evol. Microbiol.">
        <title>The Global Catalogue of Microorganisms (GCM) 10K type strain sequencing project: providing services to taxonomists for standard genome sequencing and annotation.</title>
        <authorList>
            <consortium name="The Broad Institute Genomics Platform"/>
            <consortium name="The Broad Institute Genome Sequencing Center for Infectious Disease"/>
            <person name="Wu L."/>
            <person name="Ma J."/>
        </authorList>
    </citation>
    <scope>NUCLEOTIDE SEQUENCE [LARGE SCALE GENOMIC DNA]</scope>
    <source>
        <strain evidence="7">JCM 1490</strain>
    </source>
</reference>
<dbReference type="Gene3D" id="1.10.10.10">
    <property type="entry name" value="Winged helix-like DNA-binding domain superfamily/Winged helix DNA-binding domain"/>
    <property type="match status" value="1"/>
</dbReference>